<evidence type="ECO:0000256" key="6">
    <source>
        <dbReference type="ARBA" id="ARBA00022491"/>
    </source>
</evidence>
<dbReference type="GO" id="GO:0005829">
    <property type="term" value="C:cytosol"/>
    <property type="evidence" value="ECO:0007669"/>
    <property type="project" value="TreeGrafter"/>
</dbReference>
<feature type="binding site" evidence="14">
    <location>
        <position position="91"/>
    </location>
    <ligand>
        <name>Fe cation</name>
        <dbReference type="ChEBI" id="CHEBI:24875"/>
    </ligand>
</feature>
<dbReference type="SUPFAM" id="SSF46785">
    <property type="entry name" value="Winged helix' DNA-binding domain"/>
    <property type="match status" value="1"/>
</dbReference>
<feature type="binding site" evidence="13">
    <location>
        <position position="98"/>
    </location>
    <ligand>
        <name>Zn(2+)</name>
        <dbReference type="ChEBI" id="CHEBI:29105"/>
    </ligand>
</feature>
<protein>
    <recommendedName>
        <fullName evidence="4 15">Ferric uptake regulation protein</fullName>
    </recommendedName>
</protein>
<comment type="subunit">
    <text evidence="3 15">Homodimer.</text>
</comment>
<dbReference type="InterPro" id="IPR036390">
    <property type="entry name" value="WH_DNA-bd_sf"/>
</dbReference>
<keyword evidence="11 15" id="KW-0238">DNA-binding</keyword>
<dbReference type="AlphaFoldDB" id="A0A1B1YUI9"/>
<dbReference type="KEGG" id="gbi:PG2T_09880"/>
<evidence type="ECO:0000256" key="11">
    <source>
        <dbReference type="ARBA" id="ARBA00023125"/>
    </source>
</evidence>
<evidence type="ECO:0000256" key="2">
    <source>
        <dbReference type="ARBA" id="ARBA00007957"/>
    </source>
</evidence>
<evidence type="ECO:0000256" key="5">
    <source>
        <dbReference type="ARBA" id="ARBA00022490"/>
    </source>
</evidence>
<dbReference type="InterPro" id="IPR036388">
    <property type="entry name" value="WH-like_DNA-bd_sf"/>
</dbReference>
<comment type="cofactor">
    <cofactor evidence="13">
        <name>Zn(2+)</name>
        <dbReference type="ChEBI" id="CHEBI:29105"/>
    </cofactor>
    <text evidence="13">Binds 1 zinc ion per subunit.</text>
</comment>
<keyword evidence="5 15" id="KW-0963">Cytoplasm</keyword>
<evidence type="ECO:0000256" key="1">
    <source>
        <dbReference type="ARBA" id="ARBA00004496"/>
    </source>
</evidence>
<comment type="subcellular location">
    <subcellularLocation>
        <location evidence="1 15">Cytoplasm</location>
    </subcellularLocation>
</comment>
<dbReference type="GO" id="GO:0045892">
    <property type="term" value="P:negative regulation of DNA-templated transcription"/>
    <property type="evidence" value="ECO:0007669"/>
    <property type="project" value="TreeGrafter"/>
</dbReference>
<dbReference type="GO" id="GO:0000976">
    <property type="term" value="F:transcription cis-regulatory region binding"/>
    <property type="evidence" value="ECO:0007669"/>
    <property type="project" value="TreeGrafter"/>
</dbReference>
<feature type="binding site" evidence="13">
    <location>
        <position position="138"/>
    </location>
    <ligand>
        <name>Zn(2+)</name>
        <dbReference type="ChEBI" id="CHEBI:29105"/>
    </ligand>
</feature>
<dbReference type="FunCoup" id="A0A1B1YUI9">
    <property type="interactions" value="546"/>
</dbReference>
<evidence type="ECO:0000256" key="10">
    <source>
        <dbReference type="ARBA" id="ARBA00023015"/>
    </source>
</evidence>
<dbReference type="InterPro" id="IPR043135">
    <property type="entry name" value="Fur_C"/>
</dbReference>
<dbReference type="GO" id="GO:1900705">
    <property type="term" value="P:negative regulation of siderophore biosynthetic process"/>
    <property type="evidence" value="ECO:0007669"/>
    <property type="project" value="TreeGrafter"/>
</dbReference>
<name>A0A1B1YUI9_9GAMM</name>
<evidence type="ECO:0000256" key="13">
    <source>
        <dbReference type="PIRSR" id="PIRSR602481-1"/>
    </source>
</evidence>
<dbReference type="InterPro" id="IPR002481">
    <property type="entry name" value="FUR"/>
</dbReference>
<dbReference type="Pfam" id="PF01475">
    <property type="entry name" value="FUR"/>
    <property type="match status" value="1"/>
</dbReference>
<feature type="binding site" evidence="14">
    <location>
        <position position="89"/>
    </location>
    <ligand>
        <name>Fe cation</name>
        <dbReference type="ChEBI" id="CHEBI:24875"/>
    </ligand>
</feature>
<gene>
    <name evidence="15" type="primary">fur</name>
    <name evidence="16" type="ORF">PG2T_09880</name>
</gene>
<feature type="binding site" evidence="13">
    <location>
        <position position="95"/>
    </location>
    <ligand>
        <name>Zn(2+)</name>
        <dbReference type="ChEBI" id="CHEBI:29105"/>
    </ligand>
</feature>
<evidence type="ECO:0000313" key="17">
    <source>
        <dbReference type="Proteomes" id="UP000092952"/>
    </source>
</evidence>
<feature type="binding site" evidence="14">
    <location>
        <position position="110"/>
    </location>
    <ligand>
        <name>Fe cation</name>
        <dbReference type="ChEBI" id="CHEBI:24875"/>
    </ligand>
</feature>
<accession>A0A1B1YUI9</accession>
<feature type="binding site" evidence="14">
    <location>
        <position position="127"/>
    </location>
    <ligand>
        <name>Fe cation</name>
        <dbReference type="ChEBI" id="CHEBI:24875"/>
    </ligand>
</feature>
<feature type="binding site" evidence="13">
    <location>
        <position position="135"/>
    </location>
    <ligand>
        <name>Zn(2+)</name>
        <dbReference type="ChEBI" id="CHEBI:29105"/>
    </ligand>
</feature>
<dbReference type="EMBL" id="CP014671">
    <property type="protein sequence ID" value="ANX04458.1"/>
    <property type="molecule type" value="Genomic_DNA"/>
</dbReference>
<dbReference type="STRING" id="1810504.PG2T_09880"/>
<evidence type="ECO:0000256" key="7">
    <source>
        <dbReference type="ARBA" id="ARBA00022723"/>
    </source>
</evidence>
<comment type="similarity">
    <text evidence="2 15">Belongs to the Fur family.</text>
</comment>
<evidence type="ECO:0000256" key="3">
    <source>
        <dbReference type="ARBA" id="ARBA00011738"/>
    </source>
</evidence>
<evidence type="ECO:0000256" key="9">
    <source>
        <dbReference type="ARBA" id="ARBA00023004"/>
    </source>
</evidence>
<comment type="cofactor">
    <cofactor evidence="14">
        <name>Mn(2+)</name>
        <dbReference type="ChEBI" id="CHEBI:29035"/>
    </cofactor>
    <cofactor evidence="14">
        <name>Fe(2+)</name>
        <dbReference type="ChEBI" id="CHEBI:29033"/>
    </cofactor>
    <text evidence="14">Binds 1 Mn(2+) or Fe(2+) ion per subunit.</text>
</comment>
<evidence type="ECO:0000256" key="14">
    <source>
        <dbReference type="PIRSR" id="PIRSR602481-2"/>
    </source>
</evidence>
<keyword evidence="7 13" id="KW-0479">Metal-binding</keyword>
<dbReference type="FunFam" id="3.30.1490.190:FF:000001">
    <property type="entry name" value="Ferric uptake regulation protein"/>
    <property type="match status" value="1"/>
</dbReference>
<dbReference type="GO" id="GO:0003700">
    <property type="term" value="F:DNA-binding transcription factor activity"/>
    <property type="evidence" value="ECO:0007669"/>
    <property type="project" value="UniProtKB-UniRule"/>
</dbReference>
<evidence type="ECO:0000256" key="12">
    <source>
        <dbReference type="ARBA" id="ARBA00023163"/>
    </source>
</evidence>
<dbReference type="CDD" id="cd07153">
    <property type="entry name" value="Fur_like"/>
    <property type="match status" value="1"/>
</dbReference>
<keyword evidence="8 13" id="KW-0862">Zinc</keyword>
<evidence type="ECO:0000313" key="16">
    <source>
        <dbReference type="EMBL" id="ANX04458.1"/>
    </source>
</evidence>
<dbReference type="PANTHER" id="PTHR33202:SF2">
    <property type="entry name" value="FERRIC UPTAKE REGULATION PROTEIN"/>
    <property type="match status" value="1"/>
</dbReference>
<dbReference type="NCBIfam" id="NF006999">
    <property type="entry name" value="PRK09462.1"/>
    <property type="match status" value="1"/>
</dbReference>
<sequence>MANSNALRKAGLKVTTPRLRILEFLETSDQRHVTAEDVYRALLGTDEEVGLATIYRVLTQFEQAGMVQRHHFESERSVFELGTGVGPCHHDHLVCERCGAVLEFRDDAIEAAQQRIAAERGFKVTDHSLYIHGVCDTCQREAAERGR</sequence>
<dbReference type="RefSeq" id="WP_068804689.1">
    <property type="nucleotide sequence ID" value="NZ_CP014671.1"/>
</dbReference>
<proteinExistence type="inferred from homology"/>
<dbReference type="GO" id="GO:0008270">
    <property type="term" value="F:zinc ion binding"/>
    <property type="evidence" value="ECO:0007669"/>
    <property type="project" value="TreeGrafter"/>
</dbReference>
<keyword evidence="17" id="KW-1185">Reference proteome</keyword>
<dbReference type="FunFam" id="1.10.10.10:FF:000007">
    <property type="entry name" value="Ferric uptake regulation protein"/>
    <property type="match status" value="1"/>
</dbReference>
<keyword evidence="9 14" id="KW-0408">Iron</keyword>
<dbReference type="PANTHER" id="PTHR33202">
    <property type="entry name" value="ZINC UPTAKE REGULATION PROTEIN"/>
    <property type="match status" value="1"/>
</dbReference>
<evidence type="ECO:0000256" key="4">
    <source>
        <dbReference type="ARBA" id="ARBA00020910"/>
    </source>
</evidence>
<reference evidence="17" key="1">
    <citation type="submission" date="2016-03" db="EMBL/GenBank/DDBJ databases">
        <title>Complete genome sequence of Solimmundus cernigliae, representing a novel lineage of polycyclic aromatic hydrocarbon degraders within the Gammaproteobacteria.</title>
        <authorList>
            <person name="Singleton D.R."/>
            <person name="Dickey A.N."/>
            <person name="Scholl E.H."/>
            <person name="Wright F.A."/>
            <person name="Aitken M.D."/>
        </authorList>
    </citation>
    <scope>NUCLEOTIDE SEQUENCE [LARGE SCALE GENOMIC DNA]</scope>
    <source>
        <strain evidence="17">TR3.2</strain>
    </source>
</reference>
<keyword evidence="10 15" id="KW-0805">Transcription regulation</keyword>
<dbReference type="Gene3D" id="1.10.10.10">
    <property type="entry name" value="Winged helix-like DNA-binding domain superfamily/Winged helix DNA-binding domain"/>
    <property type="match status" value="1"/>
</dbReference>
<evidence type="ECO:0000256" key="15">
    <source>
        <dbReference type="RuleBase" id="RU364037"/>
    </source>
</evidence>
<keyword evidence="12 15" id="KW-0804">Transcription</keyword>
<dbReference type="OrthoDB" id="8659436at2"/>
<organism evidence="16 17">
    <name type="scientific">Immundisolibacter cernigliae</name>
    <dbReference type="NCBI Taxonomy" id="1810504"/>
    <lineage>
        <taxon>Bacteria</taxon>
        <taxon>Pseudomonadati</taxon>
        <taxon>Pseudomonadota</taxon>
        <taxon>Gammaproteobacteria</taxon>
        <taxon>Immundisolibacterales</taxon>
        <taxon>Immundisolibacteraceae</taxon>
        <taxon>Immundisolibacter</taxon>
    </lineage>
</organism>
<dbReference type="InParanoid" id="A0A1B1YUI9"/>
<keyword evidence="6 15" id="KW-0678">Repressor</keyword>
<evidence type="ECO:0000256" key="8">
    <source>
        <dbReference type="ARBA" id="ARBA00022833"/>
    </source>
</evidence>
<dbReference type="Proteomes" id="UP000092952">
    <property type="component" value="Chromosome"/>
</dbReference>
<dbReference type="Gene3D" id="3.30.1490.190">
    <property type="match status" value="1"/>
</dbReference>